<protein>
    <submittedName>
        <fullName evidence="5">Amino acid adenylation domain</fullName>
    </submittedName>
</protein>
<dbReference type="FunFam" id="3.40.50.980:FF:000001">
    <property type="entry name" value="Non-ribosomal peptide synthetase"/>
    <property type="match status" value="1"/>
</dbReference>
<dbReference type="KEGG" id="hau:Haur_2090"/>
<dbReference type="Pfam" id="PF00550">
    <property type="entry name" value="PP-binding"/>
    <property type="match status" value="2"/>
</dbReference>
<dbReference type="PANTHER" id="PTHR45527">
    <property type="entry name" value="NONRIBOSOMAL PEPTIDE SYNTHETASE"/>
    <property type="match status" value="1"/>
</dbReference>
<dbReference type="GO" id="GO:0047527">
    <property type="term" value="F:2,3-dihydroxybenzoate-serine ligase activity"/>
    <property type="evidence" value="ECO:0007669"/>
    <property type="project" value="TreeGrafter"/>
</dbReference>
<sequence length="1146" mass="127074">MSYSNITQLVTAQANQTPAAWAVQTPTGYGLTFADLEQQSSQAAAYLQHLGVQPASVVGICLRRTPQLIVWMLAILKAGATYLPLDPAYPTARLQFMLADAKALLVVSETSCQAALPLNTIEWVLIDQPWSRELAWREPFYHSAIPAYIIYTSGSTGQPKGVLISHANALTFLAWAETTFSVAERAGILAATSINFDLSIFEIFLPLISGGTLVLVENLLDPALFHSQHPICLINSVPSAVQTLLQHTALPSSVLTVNLAGEPLSLRLAQQLYQQPNIQRVFNLYGPTEATTYATYQLVERTASRPPAIGQPLTGTTCVILDAHYHPVAAKDVGELFIAGLGVAQGYLQRPDLTAERFLPNPWATTPGERMYKTGDLAHWNAANELCYLGRNDQQVKIRGFRIELGEIEAQILRLAPLQAVVVQPITLVADDPQLTAYLVANQPIDCEALRASLAHHVPSYMLPSFWVQLAELPLTPNGKLDRAALPCPDAPIKQPLQSSTEQRLAIIWREILGVEQLGRESNFLQLGGHSLNVMQVLKRIEQTWQLQLSITRLFEQPTLAAWARLIDQQQQAFAQAEPQFYQRTTQLHQLSFGQQRLWFAEQLHPNTAYNVIHAWRIDALLDAVALEQSWLRLIERHEMLRSSIQLIAGIPQQTIMLKPVWQLQSAPQASLEYLLRLLDRPFDLAQAPLLRVGLAQHHDHAIMLVVIHHSIIDAWSLGVLWAELSQLYASFFENQPIQLPSQAYDYLDFVAWQRQQLDSACLAQLQTYWQTQLAQLDPLPALATDYPRSTHMQGLGISQTYQLDQQVIQALQGLANANNASLFMLLLAGWASVLYQRTQRSDLLIGTLSAGREHAAFERCVGFFINILPLRLHCAAEQTWLDLLQQTRMVALQAYQHQALPFEQIVANVAHERNNQPQIPLIQSLLVLQNAPSQPLVLGAPAQALATPIQASKTDLVLLVQPAATGYQLTLEYASELFVAESIAALASDFQAVLGQMAQHPTSTLSAVQLAGHWTAEHYSNKLPTLQPMAAPPQTALEQTLADMWQEVLGLSIDNIHADFFRMGGHSLNATQVVSRMQQLLQVTTSIRMLFDYPTIAQLSQHLLANQAQAERINKIATALQQIKTMSASTKQALQQKAAGRISQP</sequence>
<dbReference type="PANTHER" id="PTHR45527:SF1">
    <property type="entry name" value="FATTY ACID SYNTHASE"/>
    <property type="match status" value="1"/>
</dbReference>
<dbReference type="Gene3D" id="3.30.559.30">
    <property type="entry name" value="Nonribosomal peptide synthetase, condensation domain"/>
    <property type="match status" value="1"/>
</dbReference>
<evidence type="ECO:0000313" key="6">
    <source>
        <dbReference type="Proteomes" id="UP000000787"/>
    </source>
</evidence>
<dbReference type="NCBIfam" id="TIGR01733">
    <property type="entry name" value="AA-adenyl-dom"/>
    <property type="match status" value="1"/>
</dbReference>
<dbReference type="STRING" id="316274.Haur_2090"/>
<dbReference type="InterPro" id="IPR000873">
    <property type="entry name" value="AMP-dep_synth/lig_dom"/>
</dbReference>
<reference evidence="5 6" key="1">
    <citation type="journal article" date="2011" name="Stand. Genomic Sci.">
        <title>Complete genome sequence of the filamentous gliding predatory bacterium Herpetosiphon aurantiacus type strain (114-95(T)).</title>
        <authorList>
            <person name="Kiss H."/>
            <person name="Nett M."/>
            <person name="Domin N."/>
            <person name="Martin K."/>
            <person name="Maresca J.A."/>
            <person name="Copeland A."/>
            <person name="Lapidus A."/>
            <person name="Lucas S."/>
            <person name="Berry K.W."/>
            <person name="Glavina Del Rio T."/>
            <person name="Dalin E."/>
            <person name="Tice H."/>
            <person name="Pitluck S."/>
            <person name="Richardson P."/>
            <person name="Bruce D."/>
            <person name="Goodwin L."/>
            <person name="Han C."/>
            <person name="Detter J.C."/>
            <person name="Schmutz J."/>
            <person name="Brettin T."/>
            <person name="Land M."/>
            <person name="Hauser L."/>
            <person name="Kyrpides N.C."/>
            <person name="Ivanova N."/>
            <person name="Goker M."/>
            <person name="Woyke T."/>
            <person name="Klenk H.P."/>
            <person name="Bryant D.A."/>
        </authorList>
    </citation>
    <scope>NUCLEOTIDE SEQUENCE [LARGE SCALE GENOMIC DNA]</scope>
    <source>
        <strain evidence="6">ATCC 23779 / DSM 785 / 114-95</strain>
    </source>
</reference>
<dbReference type="SUPFAM" id="SSF47336">
    <property type="entry name" value="ACP-like"/>
    <property type="match status" value="2"/>
</dbReference>
<dbReference type="Gene3D" id="1.10.1200.10">
    <property type="entry name" value="ACP-like"/>
    <property type="match status" value="2"/>
</dbReference>
<keyword evidence="6" id="KW-1185">Reference proteome</keyword>
<dbReference type="GO" id="GO:0009366">
    <property type="term" value="C:enterobactin synthetase complex"/>
    <property type="evidence" value="ECO:0007669"/>
    <property type="project" value="TreeGrafter"/>
</dbReference>
<dbReference type="EMBL" id="CP000875">
    <property type="protein sequence ID" value="ABX04730.1"/>
    <property type="molecule type" value="Genomic_DNA"/>
</dbReference>
<dbReference type="GO" id="GO:0031177">
    <property type="term" value="F:phosphopantetheine binding"/>
    <property type="evidence" value="ECO:0007669"/>
    <property type="project" value="InterPro"/>
</dbReference>
<dbReference type="PROSITE" id="PS50075">
    <property type="entry name" value="CARRIER"/>
    <property type="match status" value="2"/>
</dbReference>
<dbReference type="InterPro" id="IPR010071">
    <property type="entry name" value="AA_adenyl_dom"/>
</dbReference>
<feature type="domain" description="Carrier" evidence="4">
    <location>
        <begin position="496"/>
        <end position="571"/>
    </location>
</feature>
<comment type="cofactor">
    <cofactor evidence="1">
        <name>pantetheine 4'-phosphate</name>
        <dbReference type="ChEBI" id="CHEBI:47942"/>
    </cofactor>
</comment>
<dbReference type="SMART" id="SM00823">
    <property type="entry name" value="PKS_PP"/>
    <property type="match status" value="2"/>
</dbReference>
<dbReference type="InterPro" id="IPR045851">
    <property type="entry name" value="AMP-bd_C_sf"/>
</dbReference>
<dbReference type="PROSITE" id="PS00455">
    <property type="entry name" value="AMP_BINDING"/>
    <property type="match status" value="1"/>
</dbReference>
<dbReference type="InParanoid" id="A9AW80"/>
<dbReference type="GO" id="GO:0043041">
    <property type="term" value="P:amino acid activation for nonribosomal peptide biosynthetic process"/>
    <property type="evidence" value="ECO:0007669"/>
    <property type="project" value="TreeGrafter"/>
</dbReference>
<feature type="domain" description="Carrier" evidence="4">
    <location>
        <begin position="1033"/>
        <end position="1108"/>
    </location>
</feature>
<evidence type="ECO:0000256" key="3">
    <source>
        <dbReference type="ARBA" id="ARBA00022553"/>
    </source>
</evidence>
<dbReference type="SUPFAM" id="SSF56801">
    <property type="entry name" value="Acetyl-CoA synthetase-like"/>
    <property type="match status" value="1"/>
</dbReference>
<evidence type="ECO:0000313" key="5">
    <source>
        <dbReference type="EMBL" id="ABX04730.1"/>
    </source>
</evidence>
<dbReference type="InterPro" id="IPR006162">
    <property type="entry name" value="Ppantetheine_attach_site"/>
</dbReference>
<dbReference type="GO" id="GO:0009239">
    <property type="term" value="P:enterobactin biosynthetic process"/>
    <property type="evidence" value="ECO:0007669"/>
    <property type="project" value="TreeGrafter"/>
</dbReference>
<keyword evidence="2" id="KW-0596">Phosphopantetheine</keyword>
<organism evidence="5 6">
    <name type="scientific">Herpetosiphon aurantiacus (strain ATCC 23779 / DSM 785 / 114-95)</name>
    <dbReference type="NCBI Taxonomy" id="316274"/>
    <lineage>
        <taxon>Bacteria</taxon>
        <taxon>Bacillati</taxon>
        <taxon>Chloroflexota</taxon>
        <taxon>Chloroflexia</taxon>
        <taxon>Herpetosiphonales</taxon>
        <taxon>Herpetosiphonaceae</taxon>
        <taxon>Herpetosiphon</taxon>
    </lineage>
</organism>
<dbReference type="Pfam" id="PF00501">
    <property type="entry name" value="AMP-binding"/>
    <property type="match status" value="1"/>
</dbReference>
<dbReference type="AlphaFoldDB" id="A9AW80"/>
<dbReference type="Gene3D" id="3.30.559.10">
    <property type="entry name" value="Chloramphenicol acetyltransferase-like domain"/>
    <property type="match status" value="1"/>
</dbReference>
<dbReference type="CDD" id="cd19531">
    <property type="entry name" value="LCL_NRPS-like"/>
    <property type="match status" value="1"/>
</dbReference>
<dbReference type="InterPro" id="IPR020845">
    <property type="entry name" value="AMP-binding_CS"/>
</dbReference>
<dbReference type="HOGENOM" id="CLU_000022_2_10_0"/>
<dbReference type="Pfam" id="PF00668">
    <property type="entry name" value="Condensation"/>
    <property type="match status" value="1"/>
</dbReference>
<dbReference type="Gene3D" id="3.30.300.30">
    <property type="match status" value="1"/>
</dbReference>
<evidence type="ECO:0000256" key="2">
    <source>
        <dbReference type="ARBA" id="ARBA00022450"/>
    </source>
</evidence>
<dbReference type="InterPro" id="IPR009081">
    <property type="entry name" value="PP-bd_ACP"/>
</dbReference>
<dbReference type="PROSITE" id="PS00012">
    <property type="entry name" value="PHOSPHOPANTETHEINE"/>
    <property type="match status" value="2"/>
</dbReference>
<evidence type="ECO:0000259" key="4">
    <source>
        <dbReference type="PROSITE" id="PS50075"/>
    </source>
</evidence>
<dbReference type="FunFam" id="1.10.1200.10:FF:000005">
    <property type="entry name" value="Nonribosomal peptide synthetase 1"/>
    <property type="match status" value="1"/>
</dbReference>
<name>A9AW80_HERA2</name>
<evidence type="ECO:0000256" key="1">
    <source>
        <dbReference type="ARBA" id="ARBA00001957"/>
    </source>
</evidence>
<dbReference type="InterPro" id="IPR023213">
    <property type="entry name" value="CAT-like_dom_sf"/>
</dbReference>
<proteinExistence type="predicted"/>
<dbReference type="BioCyc" id="HAUR316274:GHYA-2118-MONOMER"/>
<accession>A9AW80</accession>
<dbReference type="GO" id="GO:0005829">
    <property type="term" value="C:cytosol"/>
    <property type="evidence" value="ECO:0007669"/>
    <property type="project" value="TreeGrafter"/>
</dbReference>
<dbReference type="Gene3D" id="3.40.50.12780">
    <property type="entry name" value="N-terminal domain of ligase-like"/>
    <property type="match status" value="1"/>
</dbReference>
<dbReference type="GO" id="GO:0008610">
    <property type="term" value="P:lipid biosynthetic process"/>
    <property type="evidence" value="ECO:0007669"/>
    <property type="project" value="UniProtKB-ARBA"/>
</dbReference>
<dbReference type="InterPro" id="IPR036736">
    <property type="entry name" value="ACP-like_sf"/>
</dbReference>
<keyword evidence="3" id="KW-0597">Phosphoprotein</keyword>
<dbReference type="InterPro" id="IPR020806">
    <property type="entry name" value="PKS_PP-bd"/>
</dbReference>
<dbReference type="InterPro" id="IPR042099">
    <property type="entry name" value="ANL_N_sf"/>
</dbReference>
<dbReference type="InterPro" id="IPR001242">
    <property type="entry name" value="Condensation_dom"/>
</dbReference>
<dbReference type="eggNOG" id="COG1020">
    <property type="taxonomic scope" value="Bacteria"/>
</dbReference>
<gene>
    <name evidence="5" type="ordered locus">Haur_2090</name>
</gene>
<dbReference type="Proteomes" id="UP000000787">
    <property type="component" value="Chromosome"/>
</dbReference>
<dbReference type="SUPFAM" id="SSF52777">
    <property type="entry name" value="CoA-dependent acyltransferases"/>
    <property type="match status" value="2"/>
</dbReference>